<gene>
    <name evidence="4" type="ORF">H6P81_017571</name>
</gene>
<keyword evidence="5" id="KW-1185">Reference proteome</keyword>
<accession>A0AAV7E2U7</accession>
<dbReference type="GO" id="GO:2000008">
    <property type="term" value="P:regulation of protein localization to cell surface"/>
    <property type="evidence" value="ECO:0007669"/>
    <property type="project" value="TreeGrafter"/>
</dbReference>
<dbReference type="GO" id="GO:0080155">
    <property type="term" value="P:regulation of double fertilization forming a zygote and endosperm"/>
    <property type="evidence" value="ECO:0007669"/>
    <property type="project" value="TreeGrafter"/>
</dbReference>
<dbReference type="GO" id="GO:0031982">
    <property type="term" value="C:vesicle"/>
    <property type="evidence" value="ECO:0007669"/>
    <property type="project" value="TreeGrafter"/>
</dbReference>
<keyword evidence="1 2" id="KW-0732">Signal</keyword>
<reference evidence="4 5" key="1">
    <citation type="submission" date="2021-07" db="EMBL/GenBank/DDBJ databases">
        <title>The Aristolochia fimbriata genome: insights into angiosperm evolution, floral development and chemical biosynthesis.</title>
        <authorList>
            <person name="Jiao Y."/>
        </authorList>
    </citation>
    <scope>NUCLEOTIDE SEQUENCE [LARGE SCALE GENOMIC DNA]</scope>
    <source>
        <strain evidence="4">IBCAS-2021</strain>
        <tissue evidence="4">Leaf</tissue>
    </source>
</reference>
<evidence type="ECO:0000313" key="4">
    <source>
        <dbReference type="EMBL" id="KAG9441717.1"/>
    </source>
</evidence>
<dbReference type="PANTHER" id="PTHR31181">
    <property type="entry name" value="EGG CELL-SECRETED PROTEIN 1.4"/>
    <property type="match status" value="1"/>
</dbReference>
<dbReference type="Proteomes" id="UP000825729">
    <property type="component" value="Unassembled WGS sequence"/>
</dbReference>
<proteinExistence type="predicted"/>
<dbReference type="PANTHER" id="PTHR31181:SF67">
    <property type="entry name" value="PROLAMIN-LIKE PROTEIN (DUF1278)"/>
    <property type="match status" value="1"/>
</dbReference>
<feature type="domain" description="Prolamin-like" evidence="3">
    <location>
        <begin position="116"/>
        <end position="151"/>
    </location>
</feature>
<dbReference type="AlphaFoldDB" id="A0AAV7E2U7"/>
<protein>
    <recommendedName>
        <fullName evidence="3">Prolamin-like domain-containing protein</fullName>
    </recommendedName>
</protein>
<dbReference type="EMBL" id="JAINDJ010000007">
    <property type="protein sequence ID" value="KAG9441717.1"/>
    <property type="molecule type" value="Genomic_DNA"/>
</dbReference>
<evidence type="ECO:0000259" key="3">
    <source>
        <dbReference type="Pfam" id="PF05617"/>
    </source>
</evidence>
<dbReference type="GO" id="GO:0009567">
    <property type="term" value="P:double fertilization forming a zygote and endosperm"/>
    <property type="evidence" value="ECO:0007669"/>
    <property type="project" value="TreeGrafter"/>
</dbReference>
<evidence type="ECO:0000256" key="2">
    <source>
        <dbReference type="SAM" id="SignalP"/>
    </source>
</evidence>
<dbReference type="InterPro" id="IPR008502">
    <property type="entry name" value="Prolamin-like"/>
</dbReference>
<evidence type="ECO:0000313" key="5">
    <source>
        <dbReference type="Proteomes" id="UP000825729"/>
    </source>
</evidence>
<name>A0AAV7E2U7_ARIFI</name>
<dbReference type="GO" id="GO:0005576">
    <property type="term" value="C:extracellular region"/>
    <property type="evidence" value="ECO:0007669"/>
    <property type="project" value="TreeGrafter"/>
</dbReference>
<dbReference type="Pfam" id="PF05617">
    <property type="entry name" value="Prolamin_like"/>
    <property type="match status" value="1"/>
</dbReference>
<sequence length="154" mass="17631">MGRAAATVSILVCILANMWRFRCHLQLLPPENHKKLFFPTDPKTCFQSQPAKELEQTWQEMDCKRKIMGRAQQPVQSRSWSASSPTPHFHCHLLHLNLPPENHRKLFFPTDPKVEECWKTFSLIPGCVEEIFRSFATGTIGIGPACCKVINERG</sequence>
<feature type="signal peptide" evidence="2">
    <location>
        <begin position="1"/>
        <end position="20"/>
    </location>
</feature>
<organism evidence="4 5">
    <name type="scientific">Aristolochia fimbriata</name>
    <name type="common">White veined hardy Dutchman's pipe vine</name>
    <dbReference type="NCBI Taxonomy" id="158543"/>
    <lineage>
        <taxon>Eukaryota</taxon>
        <taxon>Viridiplantae</taxon>
        <taxon>Streptophyta</taxon>
        <taxon>Embryophyta</taxon>
        <taxon>Tracheophyta</taxon>
        <taxon>Spermatophyta</taxon>
        <taxon>Magnoliopsida</taxon>
        <taxon>Magnoliidae</taxon>
        <taxon>Piperales</taxon>
        <taxon>Aristolochiaceae</taxon>
        <taxon>Aristolochia</taxon>
    </lineage>
</organism>
<comment type="caution">
    <text evidence="4">The sequence shown here is derived from an EMBL/GenBank/DDBJ whole genome shotgun (WGS) entry which is preliminary data.</text>
</comment>
<feature type="chain" id="PRO_5043653042" description="Prolamin-like domain-containing protein" evidence="2">
    <location>
        <begin position="21"/>
        <end position="154"/>
    </location>
</feature>
<evidence type="ECO:0000256" key="1">
    <source>
        <dbReference type="ARBA" id="ARBA00022729"/>
    </source>
</evidence>